<organism evidence="3 4">
    <name type="scientific">Marinoscillum luteum</name>
    <dbReference type="NCBI Taxonomy" id="861051"/>
    <lineage>
        <taxon>Bacteria</taxon>
        <taxon>Pseudomonadati</taxon>
        <taxon>Bacteroidota</taxon>
        <taxon>Cytophagia</taxon>
        <taxon>Cytophagales</taxon>
        <taxon>Reichenbachiellaceae</taxon>
        <taxon>Marinoscillum</taxon>
    </lineage>
</organism>
<proteinExistence type="predicted"/>
<dbReference type="SUPFAM" id="SSF52172">
    <property type="entry name" value="CheY-like"/>
    <property type="match status" value="1"/>
</dbReference>
<dbReference type="PANTHER" id="PTHR44520:SF2">
    <property type="entry name" value="RESPONSE REGULATOR RCP1"/>
    <property type="match status" value="1"/>
</dbReference>
<dbReference type="SMART" id="SM00448">
    <property type="entry name" value="REC"/>
    <property type="match status" value="1"/>
</dbReference>
<dbReference type="Proteomes" id="UP001610063">
    <property type="component" value="Unassembled WGS sequence"/>
</dbReference>
<dbReference type="InterPro" id="IPR001789">
    <property type="entry name" value="Sig_transdc_resp-reg_receiver"/>
</dbReference>
<gene>
    <name evidence="3" type="ORF">ACHKAR_03535</name>
</gene>
<dbReference type="PANTHER" id="PTHR44520">
    <property type="entry name" value="RESPONSE REGULATOR RCP1-RELATED"/>
    <property type="match status" value="1"/>
</dbReference>
<dbReference type="PROSITE" id="PS50110">
    <property type="entry name" value="RESPONSE_REGULATORY"/>
    <property type="match status" value="1"/>
</dbReference>
<reference evidence="3 4" key="1">
    <citation type="journal article" date="2013" name="Int. J. Syst. Evol. Microbiol.">
        <title>Marinoscillum luteum sp. nov., isolated from marine sediment.</title>
        <authorList>
            <person name="Cha I.T."/>
            <person name="Park S.J."/>
            <person name="Kim S.J."/>
            <person name="Kim J.G."/>
            <person name="Jung M.Y."/>
            <person name="Shin K.S."/>
            <person name="Kwon K.K."/>
            <person name="Yang S.H."/>
            <person name="Seo Y.S."/>
            <person name="Rhee S.K."/>
        </authorList>
    </citation>
    <scope>NUCLEOTIDE SEQUENCE [LARGE SCALE GENOMIC DNA]</scope>
    <source>
        <strain evidence="3 4">KCTC 23939</strain>
    </source>
</reference>
<dbReference type="RefSeq" id="WP_159578546.1">
    <property type="nucleotide sequence ID" value="NZ_JBIPKE010000012.1"/>
</dbReference>
<dbReference type="Gene3D" id="3.40.50.2300">
    <property type="match status" value="1"/>
</dbReference>
<keyword evidence="4" id="KW-1185">Reference proteome</keyword>
<protein>
    <submittedName>
        <fullName evidence="3">Response regulator</fullName>
    </submittedName>
</protein>
<comment type="caution">
    <text evidence="3">The sequence shown here is derived from an EMBL/GenBank/DDBJ whole genome shotgun (WGS) entry which is preliminary data.</text>
</comment>
<dbReference type="InterPro" id="IPR011006">
    <property type="entry name" value="CheY-like_superfamily"/>
</dbReference>
<keyword evidence="1" id="KW-0597">Phosphoprotein</keyword>
<dbReference type="Pfam" id="PF00072">
    <property type="entry name" value="Response_reg"/>
    <property type="match status" value="1"/>
</dbReference>
<evidence type="ECO:0000256" key="1">
    <source>
        <dbReference type="PROSITE-ProRule" id="PRU00169"/>
    </source>
</evidence>
<feature type="modified residue" description="4-aspartylphosphate" evidence="1">
    <location>
        <position position="64"/>
    </location>
</feature>
<dbReference type="InterPro" id="IPR052893">
    <property type="entry name" value="TCS_response_regulator"/>
</dbReference>
<accession>A0ABW7N4Z0</accession>
<evidence type="ECO:0000259" key="2">
    <source>
        <dbReference type="PROSITE" id="PS50110"/>
    </source>
</evidence>
<name>A0ABW7N4Z0_9BACT</name>
<evidence type="ECO:0000313" key="4">
    <source>
        <dbReference type="Proteomes" id="UP001610063"/>
    </source>
</evidence>
<sequence length="138" mass="15713">MKPKIDCILLVDDDEDCNFFHERLIKKMECADRVEASLTGNDALDFLRSSVNGQHPRPNLILLDINMPGMDGWGFLEEYNKLSEDQKAQIVVVMLTTSLNPDDRVKAESDPNVGAFANKYLDEESLLEILKANFPHFR</sequence>
<evidence type="ECO:0000313" key="3">
    <source>
        <dbReference type="EMBL" id="MFH6982492.1"/>
    </source>
</evidence>
<dbReference type="EMBL" id="JBIPKE010000012">
    <property type="protein sequence ID" value="MFH6982492.1"/>
    <property type="molecule type" value="Genomic_DNA"/>
</dbReference>
<feature type="domain" description="Response regulatory" evidence="2">
    <location>
        <begin position="7"/>
        <end position="134"/>
    </location>
</feature>